<proteinExistence type="predicted"/>
<gene>
    <name evidence="2" type="ORF">PFICI_12825</name>
</gene>
<feature type="region of interest" description="Disordered" evidence="1">
    <location>
        <begin position="54"/>
        <end position="81"/>
    </location>
</feature>
<dbReference type="KEGG" id="pfy:PFICI_12825"/>
<reference evidence="3" key="1">
    <citation type="journal article" date="2015" name="BMC Genomics">
        <title>Genomic and transcriptomic analysis of the endophytic fungus Pestalotiopsis fici reveals its lifestyle and high potential for synthesis of natural products.</title>
        <authorList>
            <person name="Wang X."/>
            <person name="Zhang X."/>
            <person name="Liu L."/>
            <person name="Xiang M."/>
            <person name="Wang W."/>
            <person name="Sun X."/>
            <person name="Che Y."/>
            <person name="Guo L."/>
            <person name="Liu G."/>
            <person name="Guo L."/>
            <person name="Wang C."/>
            <person name="Yin W.B."/>
            <person name="Stadler M."/>
            <person name="Zhang X."/>
            <person name="Liu X."/>
        </authorList>
    </citation>
    <scope>NUCLEOTIDE SEQUENCE [LARGE SCALE GENOMIC DNA]</scope>
    <source>
        <strain evidence="3">W106-1 / CGMCC3.15140</strain>
    </source>
</reference>
<evidence type="ECO:0000313" key="2">
    <source>
        <dbReference type="EMBL" id="ETS75881.1"/>
    </source>
</evidence>
<keyword evidence="3" id="KW-1185">Reference proteome</keyword>
<dbReference type="InParanoid" id="W3WSS9"/>
<evidence type="ECO:0000256" key="1">
    <source>
        <dbReference type="SAM" id="MobiDB-lite"/>
    </source>
</evidence>
<evidence type="ECO:0000313" key="3">
    <source>
        <dbReference type="Proteomes" id="UP000030651"/>
    </source>
</evidence>
<dbReference type="HOGENOM" id="CLU_1448190_0_0_1"/>
<dbReference type="RefSeq" id="XP_007839597.1">
    <property type="nucleotide sequence ID" value="XM_007841406.1"/>
</dbReference>
<name>W3WSS9_PESFW</name>
<protein>
    <submittedName>
        <fullName evidence="2">Uncharacterized protein</fullName>
    </submittedName>
</protein>
<dbReference type="AlphaFoldDB" id="W3WSS9"/>
<sequence>MEDSSDFTYDTWASACYSVAELASGITCAALATLSPLVTRVFSSCLPESRAAAAARARDSKHPPTIGSDRSRKKTKARFGKDEKEWALDIYDLDLESPVPSLPGTPRPDVGTRRHERESELILSYEPPEPLGTTFGSVTQVMSLVPQRQSVFLNLDTSLLGTGPTKSGIMVERRVEVFISDAPPTGS</sequence>
<dbReference type="GeneID" id="19277838"/>
<organism evidence="2 3">
    <name type="scientific">Pestalotiopsis fici (strain W106-1 / CGMCC3.15140)</name>
    <dbReference type="NCBI Taxonomy" id="1229662"/>
    <lineage>
        <taxon>Eukaryota</taxon>
        <taxon>Fungi</taxon>
        <taxon>Dikarya</taxon>
        <taxon>Ascomycota</taxon>
        <taxon>Pezizomycotina</taxon>
        <taxon>Sordariomycetes</taxon>
        <taxon>Xylariomycetidae</taxon>
        <taxon>Amphisphaeriales</taxon>
        <taxon>Sporocadaceae</taxon>
        <taxon>Pestalotiopsis</taxon>
    </lineage>
</organism>
<dbReference type="EMBL" id="KI912118">
    <property type="protein sequence ID" value="ETS75881.1"/>
    <property type="molecule type" value="Genomic_DNA"/>
</dbReference>
<accession>W3WSS9</accession>
<dbReference type="Proteomes" id="UP000030651">
    <property type="component" value="Unassembled WGS sequence"/>
</dbReference>